<evidence type="ECO:0000313" key="1">
    <source>
        <dbReference type="EMBL" id="MFD2693676.1"/>
    </source>
</evidence>
<evidence type="ECO:0000313" key="2">
    <source>
        <dbReference type="Proteomes" id="UP001597399"/>
    </source>
</evidence>
<dbReference type="EMBL" id="JBHUMQ010000018">
    <property type="protein sequence ID" value="MFD2693676.1"/>
    <property type="molecule type" value="Genomic_DNA"/>
</dbReference>
<accession>A0ABW5S249</accession>
<keyword evidence="1" id="KW-0012">Acyltransferase</keyword>
<reference evidence="2" key="1">
    <citation type="journal article" date="2019" name="Int. J. Syst. Evol. Microbiol.">
        <title>The Global Catalogue of Microorganisms (GCM) 10K type strain sequencing project: providing services to taxonomists for standard genome sequencing and annotation.</title>
        <authorList>
            <consortium name="The Broad Institute Genomics Platform"/>
            <consortium name="The Broad Institute Genome Sequencing Center for Infectious Disease"/>
            <person name="Wu L."/>
            <person name="Ma J."/>
        </authorList>
    </citation>
    <scope>NUCLEOTIDE SEQUENCE [LARGE SCALE GENOMIC DNA]</scope>
    <source>
        <strain evidence="2">TISTR 2466</strain>
    </source>
</reference>
<protein>
    <submittedName>
        <fullName evidence="1">GNAT family N-acetyltransferase</fullName>
        <ecNumber evidence="1">2.3.-.-</ecNumber>
    </submittedName>
</protein>
<dbReference type="SUPFAM" id="SSF55729">
    <property type="entry name" value="Acyl-CoA N-acyltransferases (Nat)"/>
    <property type="match status" value="1"/>
</dbReference>
<dbReference type="Gene3D" id="3.40.630.30">
    <property type="match status" value="1"/>
</dbReference>
<dbReference type="RefSeq" id="WP_253062354.1">
    <property type="nucleotide sequence ID" value="NZ_JAMXWM010000013.1"/>
</dbReference>
<sequence length="102" mass="11780">MIFLETERLTIRELNANDTLLIYKYNLEKSMREELPDQVYETQNEAREVIKCLSVTYKSVPRSYPLVYGLVLKKTNTLIGHIGLSEQLDGVEIGYAIGMEHQ</sequence>
<organism evidence="1 2">
    <name type="scientific">Sporolactobacillus shoreicorticis</name>
    <dbReference type="NCBI Taxonomy" id="1923877"/>
    <lineage>
        <taxon>Bacteria</taxon>
        <taxon>Bacillati</taxon>
        <taxon>Bacillota</taxon>
        <taxon>Bacilli</taxon>
        <taxon>Bacillales</taxon>
        <taxon>Sporolactobacillaceae</taxon>
        <taxon>Sporolactobacillus</taxon>
    </lineage>
</organism>
<dbReference type="GO" id="GO:0016746">
    <property type="term" value="F:acyltransferase activity"/>
    <property type="evidence" value="ECO:0007669"/>
    <property type="project" value="UniProtKB-KW"/>
</dbReference>
<keyword evidence="2" id="KW-1185">Reference proteome</keyword>
<dbReference type="InterPro" id="IPR016181">
    <property type="entry name" value="Acyl_CoA_acyltransferase"/>
</dbReference>
<proteinExistence type="predicted"/>
<keyword evidence="1" id="KW-0808">Transferase</keyword>
<gene>
    <name evidence="1" type="ORF">ACFSUE_08565</name>
</gene>
<name>A0ABW5S249_9BACL</name>
<dbReference type="Proteomes" id="UP001597399">
    <property type="component" value="Unassembled WGS sequence"/>
</dbReference>
<comment type="caution">
    <text evidence="1">The sequence shown here is derived from an EMBL/GenBank/DDBJ whole genome shotgun (WGS) entry which is preliminary data.</text>
</comment>
<dbReference type="EC" id="2.3.-.-" evidence="1"/>